<dbReference type="InterPro" id="IPR037695">
    <property type="entry name" value="IQUB"/>
</dbReference>
<dbReference type="Ensembl" id="ENSCSET00000002345.1">
    <property type="protein sequence ID" value="ENSCSEP00000002305.1"/>
    <property type="gene ID" value="ENSCSEG00000001550.1"/>
</dbReference>
<dbReference type="GO" id="GO:0030317">
    <property type="term" value="P:flagellated sperm motility"/>
    <property type="evidence" value="ECO:0007669"/>
    <property type="project" value="TreeGrafter"/>
</dbReference>
<feature type="region of interest" description="Disordered" evidence="1">
    <location>
        <begin position="1"/>
        <end position="115"/>
    </location>
</feature>
<dbReference type="Proteomes" id="UP000265120">
    <property type="component" value="Chromosome 6"/>
</dbReference>
<dbReference type="InParanoid" id="A0A3P8UPW3"/>
<feature type="compositionally biased region" description="Polar residues" evidence="1">
    <location>
        <begin position="291"/>
        <end position="301"/>
    </location>
</feature>
<name>A0A3P8UPW3_CYNSE</name>
<dbReference type="GeneID" id="103379881"/>
<dbReference type="GO" id="GO:0060271">
    <property type="term" value="P:cilium assembly"/>
    <property type="evidence" value="ECO:0007669"/>
    <property type="project" value="TreeGrafter"/>
</dbReference>
<dbReference type="STRING" id="244447.ENSCSEP00000002305"/>
<evidence type="ECO:0000313" key="4">
    <source>
        <dbReference type="Proteomes" id="UP000265120"/>
    </source>
</evidence>
<dbReference type="InterPro" id="IPR029071">
    <property type="entry name" value="Ubiquitin-like_domsf"/>
</dbReference>
<feature type="compositionally biased region" description="Acidic residues" evidence="1">
    <location>
        <begin position="62"/>
        <end position="71"/>
    </location>
</feature>
<dbReference type="PROSITE" id="PS50053">
    <property type="entry name" value="UBIQUITIN_2"/>
    <property type="match status" value="1"/>
</dbReference>
<dbReference type="GeneTree" id="ENSGT00390000014326"/>
<dbReference type="CDD" id="cd17061">
    <property type="entry name" value="Ubl_IQUB"/>
    <property type="match status" value="1"/>
</dbReference>
<dbReference type="Pfam" id="PF25805">
    <property type="entry name" value="IQUB"/>
    <property type="match status" value="1"/>
</dbReference>
<feature type="compositionally biased region" description="Acidic residues" evidence="1">
    <location>
        <begin position="27"/>
        <end position="39"/>
    </location>
</feature>
<feature type="region of interest" description="Disordered" evidence="1">
    <location>
        <begin position="198"/>
        <end position="225"/>
    </location>
</feature>
<dbReference type="PANTHER" id="PTHR21074:SF0">
    <property type="entry name" value="IQ AND UBIQUITIN-LIKE DOMAIN-CONTAINING PROTEIN"/>
    <property type="match status" value="1"/>
</dbReference>
<dbReference type="Gene3D" id="3.10.20.90">
    <property type="entry name" value="Phosphatidylinositol 3-kinase Catalytic Subunit, Chain A, domain 1"/>
    <property type="match status" value="1"/>
</dbReference>
<feature type="compositionally biased region" description="Acidic residues" evidence="1">
    <location>
        <begin position="80"/>
        <end position="103"/>
    </location>
</feature>
<evidence type="ECO:0000256" key="1">
    <source>
        <dbReference type="SAM" id="MobiDB-lite"/>
    </source>
</evidence>
<keyword evidence="4" id="KW-1185">Reference proteome</keyword>
<dbReference type="RefSeq" id="XP_016888833.2">
    <property type="nucleotide sequence ID" value="XM_017033344.2"/>
</dbReference>
<feature type="compositionally biased region" description="Polar residues" evidence="1">
    <location>
        <begin position="198"/>
        <end position="209"/>
    </location>
</feature>
<proteinExistence type="predicted"/>
<accession>A0A3P8UPW3</accession>
<evidence type="ECO:0000313" key="3">
    <source>
        <dbReference type="Ensembl" id="ENSCSEP00000002305.1"/>
    </source>
</evidence>
<sequence length="799" mass="92755">MMRQREGENGEEMKSRSPRPGGGGAEEQPEREQEPEDDREEKHDAAIITTTTTDVINKVEEAETQTDDDKPEGETQTEDKDAEECGEQEEVDDDDDDDDDDGAESQTVLPDDDKQIADTVQTTEENVGNSTATVKVVLVPEGHVMTVAFVIGLSIQELKCHLSSELRVPVEVLQISLDGKVLQDQWSLMELGVRPHSSTRLEMSSTDPTSHPLRPLHPPEQDNMPDFITVRVPTDDGGFREVVVEIQCRAQRKAFMGGFRHRLTGREFHHAAVQTLPKKRPDRGVDRFSRETQTQTGKLQVQQTPITVSTQTTRIGCYGSCMNDRFITPGNYITAEQYHDRRLRAVICLQSHVRRWMAMKTVDEMRRARDRRLIWMELRERRKIEEKEEQLRDRYQHWIRPQKKEDLNLLYHALENWRREEEQRINSSLQGAERKAALCMLFEQETQLIATIERHGIAVEKDNYEKAIKNFLDKSAAPHRWRGADGRMIEMDNQNTIRARELRDLYNDVILPSSSQEQRRHVLMTLKRTVKEHECRLTRDIVQLIDREMDLMSKRVRGSKLEGLRTRICTLFLQYIKTPEFNPEVSKLLKAPAKSSHDKNQILRCISCHCYKSSTEVTLAANARLSGRCQDCYRLDNMARWHIELFCYRNILSKLRANELQFNEDAKIPFLLQVEDVQHLVEKIWASCSVLNGSKDLYDLRFIRWNREREWSPWNCILLTTEESTAHLEIKDVHKAYAAAFIHGIEYKHMLARRHFRQNPVIAEYLDYQPTGIRATQFMSKLITSTSEYSSDGRSDALQ</sequence>
<dbReference type="OrthoDB" id="10265862at2759"/>
<dbReference type="GO" id="GO:0031514">
    <property type="term" value="C:motile cilium"/>
    <property type="evidence" value="ECO:0007669"/>
    <property type="project" value="TreeGrafter"/>
</dbReference>
<reference evidence="3 4" key="1">
    <citation type="journal article" date="2014" name="Nat. Genet.">
        <title>Whole-genome sequence of a flatfish provides insights into ZW sex chromosome evolution and adaptation to a benthic lifestyle.</title>
        <authorList>
            <person name="Chen S."/>
            <person name="Zhang G."/>
            <person name="Shao C."/>
            <person name="Huang Q."/>
            <person name="Liu G."/>
            <person name="Zhang P."/>
            <person name="Song W."/>
            <person name="An N."/>
            <person name="Chalopin D."/>
            <person name="Volff J.N."/>
            <person name="Hong Y."/>
            <person name="Li Q."/>
            <person name="Sha Z."/>
            <person name="Zhou H."/>
            <person name="Xie M."/>
            <person name="Yu Q."/>
            <person name="Liu Y."/>
            <person name="Xiang H."/>
            <person name="Wang N."/>
            <person name="Wu K."/>
            <person name="Yang C."/>
            <person name="Zhou Q."/>
            <person name="Liao X."/>
            <person name="Yang L."/>
            <person name="Hu Q."/>
            <person name="Zhang J."/>
            <person name="Meng L."/>
            <person name="Jin L."/>
            <person name="Tian Y."/>
            <person name="Lian J."/>
            <person name="Yang J."/>
            <person name="Miao G."/>
            <person name="Liu S."/>
            <person name="Liang Z."/>
            <person name="Yan F."/>
            <person name="Li Y."/>
            <person name="Sun B."/>
            <person name="Zhang H."/>
            <person name="Zhang J."/>
            <person name="Zhu Y."/>
            <person name="Du M."/>
            <person name="Zhao Y."/>
            <person name="Schartl M."/>
            <person name="Tang Q."/>
            <person name="Wang J."/>
        </authorList>
    </citation>
    <scope>NUCLEOTIDE SEQUENCE</scope>
</reference>
<reference evidence="3" key="3">
    <citation type="submission" date="2025-09" db="UniProtKB">
        <authorList>
            <consortium name="Ensembl"/>
        </authorList>
    </citation>
    <scope>IDENTIFICATION</scope>
</reference>
<dbReference type="PANTHER" id="PTHR21074">
    <property type="entry name" value="IQ AND UBIQUITIN-LIKE DOMAIN-CONTAINING PROTEIN"/>
    <property type="match status" value="1"/>
</dbReference>
<feature type="domain" description="Ubiquitin-like" evidence="2">
    <location>
        <begin position="132"/>
        <end position="208"/>
    </location>
</feature>
<dbReference type="GO" id="GO:0001669">
    <property type="term" value="C:acrosomal vesicle"/>
    <property type="evidence" value="ECO:0007669"/>
    <property type="project" value="TreeGrafter"/>
</dbReference>
<feature type="compositionally biased region" description="Basic and acidic residues" evidence="1">
    <location>
        <begin position="1"/>
        <end position="15"/>
    </location>
</feature>
<organism evidence="3 4">
    <name type="scientific">Cynoglossus semilaevis</name>
    <name type="common">Tongue sole</name>
    <dbReference type="NCBI Taxonomy" id="244447"/>
    <lineage>
        <taxon>Eukaryota</taxon>
        <taxon>Metazoa</taxon>
        <taxon>Chordata</taxon>
        <taxon>Craniata</taxon>
        <taxon>Vertebrata</taxon>
        <taxon>Euteleostomi</taxon>
        <taxon>Actinopterygii</taxon>
        <taxon>Neopterygii</taxon>
        <taxon>Teleostei</taxon>
        <taxon>Neoteleostei</taxon>
        <taxon>Acanthomorphata</taxon>
        <taxon>Carangaria</taxon>
        <taxon>Pleuronectiformes</taxon>
        <taxon>Pleuronectoidei</taxon>
        <taxon>Cynoglossidae</taxon>
        <taxon>Cynoglossinae</taxon>
        <taxon>Cynoglossus</taxon>
    </lineage>
</organism>
<protein>
    <submittedName>
        <fullName evidence="3">IQ motif and ubiquitin domain containing</fullName>
    </submittedName>
</protein>
<dbReference type="FunCoup" id="A0A3P8UPW3">
    <property type="interactions" value="264"/>
</dbReference>
<evidence type="ECO:0000259" key="2">
    <source>
        <dbReference type="PROSITE" id="PS50053"/>
    </source>
</evidence>
<feature type="region of interest" description="Disordered" evidence="1">
    <location>
        <begin position="278"/>
        <end position="301"/>
    </location>
</feature>
<dbReference type="SUPFAM" id="SSF54236">
    <property type="entry name" value="Ubiquitin-like"/>
    <property type="match status" value="1"/>
</dbReference>
<dbReference type="InterPro" id="IPR057887">
    <property type="entry name" value="IQUB_helical"/>
</dbReference>
<dbReference type="AlphaFoldDB" id="A0A3P8UPW3"/>
<dbReference type="InterPro" id="IPR000626">
    <property type="entry name" value="Ubiquitin-like_dom"/>
</dbReference>
<reference evidence="3" key="2">
    <citation type="submission" date="2025-08" db="UniProtKB">
        <authorList>
            <consortium name="Ensembl"/>
        </authorList>
    </citation>
    <scope>IDENTIFICATION</scope>
</reference>